<sequence length="300" mass="30781">MADSSDGTESRDVAVLGCGLMGAALARALARSGHSVVVWNRTPERAEALAGERIRPVRSVGEAVRASRLVLACTSTYESALSALDPVADWHGVALVNLASGAPEEVEQFERWAAERGAEYLDGSIACYPQDIGSPHAMIVYSGSPAAWSKHEQTLMSLGGASGHVSARVADASLLNVGIVGAFYVAALSAYVEAATYVLGRGVSAGALRELSQVAIESLRRAAEESAAAIESGNHETDQATIETYAEGARAGLAVMRSSGQQARLLTAAVENLTAAEAAGLGKLGFSAQAEVLGVAAEGA</sequence>
<feature type="domain" description="NADPH-dependent reductive aminase-like C-terminal" evidence="4">
    <location>
        <begin position="172"/>
        <end position="293"/>
    </location>
</feature>
<reference evidence="5 8" key="2">
    <citation type="submission" date="2018-10" db="EMBL/GenBank/DDBJ databases">
        <title>Sequencing the genomes of 1000 actinobacteria strains.</title>
        <authorList>
            <person name="Klenk H.-P."/>
        </authorList>
    </citation>
    <scope>NUCLEOTIDE SEQUENCE [LARGE SCALE GENOMIC DNA]</scope>
    <source>
        <strain evidence="5 8">DSM 45119</strain>
    </source>
</reference>
<evidence type="ECO:0000256" key="1">
    <source>
        <dbReference type="ARBA" id="ARBA00009080"/>
    </source>
</evidence>
<name>A0A1I4VLK6_9PSEU</name>
<dbReference type="InterPro" id="IPR006115">
    <property type="entry name" value="6PGDH_NADP-bd"/>
</dbReference>
<dbReference type="PANTHER" id="PTHR43580:SF2">
    <property type="entry name" value="CYTOKINE-LIKE NUCLEAR FACTOR N-PAC"/>
    <property type="match status" value="1"/>
</dbReference>
<dbReference type="SUPFAM" id="SSF51735">
    <property type="entry name" value="NAD(P)-binding Rossmann-fold domains"/>
    <property type="match status" value="1"/>
</dbReference>
<dbReference type="RefSeq" id="WP_256258336.1">
    <property type="nucleotide sequence ID" value="NZ_RBXX01000002.1"/>
</dbReference>
<dbReference type="GO" id="GO:0050661">
    <property type="term" value="F:NADP binding"/>
    <property type="evidence" value="ECO:0007669"/>
    <property type="project" value="InterPro"/>
</dbReference>
<dbReference type="Gene3D" id="3.40.50.720">
    <property type="entry name" value="NAD(P)-binding Rossmann-like Domain"/>
    <property type="match status" value="1"/>
</dbReference>
<dbReference type="Pfam" id="PF21761">
    <property type="entry name" value="RedAm-like_C"/>
    <property type="match status" value="1"/>
</dbReference>
<dbReference type="Proteomes" id="UP000199398">
    <property type="component" value="Unassembled WGS sequence"/>
</dbReference>
<evidence type="ECO:0000256" key="2">
    <source>
        <dbReference type="ARBA" id="ARBA00023002"/>
    </source>
</evidence>
<proteinExistence type="inferred from homology"/>
<keyword evidence="2" id="KW-0560">Oxidoreductase</keyword>
<evidence type="ECO:0000259" key="3">
    <source>
        <dbReference type="Pfam" id="PF03446"/>
    </source>
</evidence>
<comment type="similarity">
    <text evidence="1">Belongs to the HIBADH-related family.</text>
</comment>
<dbReference type="InterPro" id="IPR015815">
    <property type="entry name" value="HIBADH-related"/>
</dbReference>
<dbReference type="PANTHER" id="PTHR43580">
    <property type="entry name" value="OXIDOREDUCTASE GLYR1-RELATED"/>
    <property type="match status" value="1"/>
</dbReference>
<reference evidence="6 7" key="1">
    <citation type="submission" date="2016-10" db="EMBL/GenBank/DDBJ databases">
        <authorList>
            <person name="de Groot N.N."/>
        </authorList>
    </citation>
    <scope>NUCLEOTIDE SEQUENCE [LARGE SCALE GENOMIC DNA]</scope>
    <source>
        <strain evidence="6 7">CPCC 201259</strain>
    </source>
</reference>
<evidence type="ECO:0000259" key="4">
    <source>
        <dbReference type="Pfam" id="PF21761"/>
    </source>
</evidence>
<dbReference type="EMBL" id="RBXX01000002">
    <property type="protein sequence ID" value="RKT87311.1"/>
    <property type="molecule type" value="Genomic_DNA"/>
</dbReference>
<dbReference type="InterPro" id="IPR051265">
    <property type="entry name" value="HIBADH-related_NP60_sf"/>
</dbReference>
<dbReference type="InterPro" id="IPR036291">
    <property type="entry name" value="NAD(P)-bd_dom_sf"/>
</dbReference>
<dbReference type="InterPro" id="IPR013328">
    <property type="entry name" value="6PGD_dom2"/>
</dbReference>
<organism evidence="6 7">
    <name type="scientific">Saccharopolyspora antimicrobica</name>
    <dbReference type="NCBI Taxonomy" id="455193"/>
    <lineage>
        <taxon>Bacteria</taxon>
        <taxon>Bacillati</taxon>
        <taxon>Actinomycetota</taxon>
        <taxon>Actinomycetes</taxon>
        <taxon>Pseudonocardiales</taxon>
        <taxon>Pseudonocardiaceae</taxon>
        <taxon>Saccharopolyspora</taxon>
    </lineage>
</organism>
<evidence type="ECO:0000313" key="5">
    <source>
        <dbReference type="EMBL" id="RKT87311.1"/>
    </source>
</evidence>
<protein>
    <submittedName>
        <fullName evidence="5 6">3-hydroxyisobutyrate dehydrogenase</fullName>
    </submittedName>
</protein>
<keyword evidence="8" id="KW-1185">Reference proteome</keyword>
<dbReference type="InterPro" id="IPR048666">
    <property type="entry name" value="RedAm-like_C"/>
</dbReference>
<evidence type="ECO:0000313" key="8">
    <source>
        <dbReference type="Proteomes" id="UP000270697"/>
    </source>
</evidence>
<dbReference type="Pfam" id="PF03446">
    <property type="entry name" value="NAD_binding_2"/>
    <property type="match status" value="1"/>
</dbReference>
<dbReference type="EMBL" id="FOUP01000002">
    <property type="protein sequence ID" value="SFN02152.1"/>
    <property type="molecule type" value="Genomic_DNA"/>
</dbReference>
<dbReference type="Proteomes" id="UP000270697">
    <property type="component" value="Unassembled WGS sequence"/>
</dbReference>
<feature type="domain" description="6-phosphogluconate dehydrogenase NADP-binding" evidence="3">
    <location>
        <begin position="12"/>
        <end position="160"/>
    </location>
</feature>
<dbReference type="STRING" id="455193.SAMN05421805_102268"/>
<evidence type="ECO:0000313" key="6">
    <source>
        <dbReference type="EMBL" id="SFN02152.1"/>
    </source>
</evidence>
<dbReference type="Gene3D" id="1.10.1040.10">
    <property type="entry name" value="N-(1-d-carboxylethyl)-l-norvaline Dehydrogenase, domain 2"/>
    <property type="match status" value="1"/>
</dbReference>
<gene>
    <name evidence="5" type="ORF">ATL45_5719</name>
    <name evidence="6" type="ORF">SAMN05421805_102268</name>
</gene>
<accession>A0A1I4VLK6</accession>
<dbReference type="GO" id="GO:0016491">
    <property type="term" value="F:oxidoreductase activity"/>
    <property type="evidence" value="ECO:0007669"/>
    <property type="project" value="UniProtKB-KW"/>
</dbReference>
<dbReference type="AlphaFoldDB" id="A0A1I4VLK6"/>
<dbReference type="PIRSF" id="PIRSF000103">
    <property type="entry name" value="HIBADH"/>
    <property type="match status" value="1"/>
</dbReference>
<evidence type="ECO:0000313" key="7">
    <source>
        <dbReference type="Proteomes" id="UP000199398"/>
    </source>
</evidence>